<dbReference type="InterPro" id="IPR005149">
    <property type="entry name" value="Tscrpt_reg_PadR_N"/>
</dbReference>
<dbReference type="Pfam" id="PF03551">
    <property type="entry name" value="PadR"/>
    <property type="match status" value="1"/>
</dbReference>
<protein>
    <recommendedName>
        <fullName evidence="1">Transcription regulator PadR N-terminal domain-containing protein</fullName>
    </recommendedName>
</protein>
<reference evidence="2 3" key="1">
    <citation type="submission" date="2015-01" db="EMBL/GenBank/DDBJ databases">
        <title>Sequencing and annotation of Micromonospora carbonacea strain JXNU-1 genome.</title>
        <authorList>
            <person name="Long Z."/>
            <person name="Huang Y."/>
            <person name="Jiang Y."/>
        </authorList>
    </citation>
    <scope>NUCLEOTIDE SEQUENCE [LARGE SCALE GENOMIC DNA]</scope>
    <source>
        <strain evidence="2 3">JXNU-1</strain>
    </source>
</reference>
<keyword evidence="3" id="KW-1185">Reference proteome</keyword>
<dbReference type="PATRIC" id="fig|47853.6.peg.2970"/>
<name>A0A0D0X5Y5_9ACTN</name>
<dbReference type="Gene3D" id="1.10.10.10">
    <property type="entry name" value="Winged helix-like DNA-binding domain superfamily/Winged helix DNA-binding domain"/>
    <property type="match status" value="1"/>
</dbReference>
<dbReference type="GeneID" id="301305235"/>
<evidence type="ECO:0000313" key="2">
    <source>
        <dbReference type="EMBL" id="KIR66274.1"/>
    </source>
</evidence>
<gene>
    <name evidence="2" type="ORF">TK50_14065</name>
</gene>
<dbReference type="OrthoDB" id="122286at2"/>
<accession>A0A0D0X5Y5</accession>
<dbReference type="RefSeq" id="WP_043963155.1">
    <property type="nucleotide sequence ID" value="NZ_JXSX01000001.1"/>
</dbReference>
<dbReference type="SUPFAM" id="SSF46785">
    <property type="entry name" value="Winged helix' DNA-binding domain"/>
    <property type="match status" value="1"/>
</dbReference>
<dbReference type="InterPro" id="IPR036390">
    <property type="entry name" value="WH_DNA-bd_sf"/>
</dbReference>
<dbReference type="InterPro" id="IPR036388">
    <property type="entry name" value="WH-like_DNA-bd_sf"/>
</dbReference>
<dbReference type="Proteomes" id="UP000032254">
    <property type="component" value="Unassembled WGS sequence"/>
</dbReference>
<evidence type="ECO:0000313" key="3">
    <source>
        <dbReference type="Proteomes" id="UP000032254"/>
    </source>
</evidence>
<dbReference type="AlphaFoldDB" id="A0A0D0X5Y5"/>
<sequence length="110" mass="12184">MPPQITVAVATILRVFLEDPEKDHYGYDLMKKTGFASGKIYPLLARLRAAGWLTVAEEDIDPAVAGRPARRGYRLTAEGARVARLELARLNDQLRPSAALRGLRLGEELQ</sequence>
<evidence type="ECO:0000259" key="1">
    <source>
        <dbReference type="Pfam" id="PF03551"/>
    </source>
</evidence>
<comment type="caution">
    <text evidence="2">The sequence shown here is derived from an EMBL/GenBank/DDBJ whole genome shotgun (WGS) entry which is preliminary data.</text>
</comment>
<proteinExistence type="predicted"/>
<dbReference type="EMBL" id="JXSX01000001">
    <property type="protein sequence ID" value="KIR66274.1"/>
    <property type="molecule type" value="Genomic_DNA"/>
</dbReference>
<organism evidence="2 3">
    <name type="scientific">Micromonospora haikouensis</name>
    <dbReference type="NCBI Taxonomy" id="686309"/>
    <lineage>
        <taxon>Bacteria</taxon>
        <taxon>Bacillati</taxon>
        <taxon>Actinomycetota</taxon>
        <taxon>Actinomycetes</taxon>
        <taxon>Micromonosporales</taxon>
        <taxon>Micromonosporaceae</taxon>
        <taxon>Micromonospora</taxon>
    </lineage>
</organism>
<feature type="domain" description="Transcription regulator PadR N-terminal" evidence="1">
    <location>
        <begin position="21"/>
        <end position="82"/>
    </location>
</feature>